<dbReference type="EMBL" id="JAUCMV010000002">
    <property type="protein sequence ID" value="KAK0418759.1"/>
    <property type="molecule type" value="Genomic_DNA"/>
</dbReference>
<comment type="caution">
    <text evidence="2">The sequence shown here is derived from an EMBL/GenBank/DDBJ whole genome shotgun (WGS) entry which is preliminary data.</text>
</comment>
<keyword evidence="3" id="KW-1185">Reference proteome</keyword>
<evidence type="ECO:0000313" key="3">
    <source>
        <dbReference type="Proteomes" id="UP001175271"/>
    </source>
</evidence>
<evidence type="ECO:0000313" key="2">
    <source>
        <dbReference type="EMBL" id="KAK0418759.1"/>
    </source>
</evidence>
<evidence type="ECO:0000256" key="1">
    <source>
        <dbReference type="SAM" id="SignalP"/>
    </source>
</evidence>
<sequence>MAFVKPTAVLLLLLFVHSIESQELRNETYERIPSSFLDDVVVYNLIEMDPSADKEFLDALYAEDQLFHTWTEIYKAQSKHAMEEFSEMRPLSDYAEIARLKNAEISDLLDKKYNRVTSAIESVNSTSARAFLNQTYLEFRDLRYKISNRAHLFSELLKVANTCYNNVLSSEDIEKIKEAFPSFEKFWKDRRTKVLLEKRKFCSEEMLFEEMTDEAAFIAKNGFPTPEEILRRRIGTTTVMCHSIPYCEYFEIDLKGCDNLLY</sequence>
<dbReference type="AlphaFoldDB" id="A0AA39M324"/>
<feature type="signal peptide" evidence="1">
    <location>
        <begin position="1"/>
        <end position="21"/>
    </location>
</feature>
<reference evidence="2" key="1">
    <citation type="submission" date="2023-06" db="EMBL/GenBank/DDBJ databases">
        <title>Genomic analysis of the entomopathogenic nematode Steinernema hermaphroditum.</title>
        <authorList>
            <person name="Schwarz E.M."/>
            <person name="Heppert J.K."/>
            <person name="Baniya A."/>
            <person name="Schwartz H.T."/>
            <person name="Tan C.-H."/>
            <person name="Antoshechkin I."/>
            <person name="Sternberg P.W."/>
            <person name="Goodrich-Blair H."/>
            <person name="Dillman A.R."/>
        </authorList>
    </citation>
    <scope>NUCLEOTIDE SEQUENCE</scope>
    <source>
        <strain evidence="2">PS9179</strain>
        <tissue evidence="2">Whole animal</tissue>
    </source>
</reference>
<dbReference type="Proteomes" id="UP001175271">
    <property type="component" value="Unassembled WGS sequence"/>
</dbReference>
<keyword evidence="1" id="KW-0732">Signal</keyword>
<accession>A0AA39M324</accession>
<gene>
    <name evidence="2" type="ORF">QR680_013761</name>
</gene>
<proteinExistence type="predicted"/>
<name>A0AA39M324_9BILA</name>
<feature type="chain" id="PRO_5041402089" evidence="1">
    <location>
        <begin position="22"/>
        <end position="262"/>
    </location>
</feature>
<organism evidence="2 3">
    <name type="scientific">Steinernema hermaphroditum</name>
    <dbReference type="NCBI Taxonomy" id="289476"/>
    <lineage>
        <taxon>Eukaryota</taxon>
        <taxon>Metazoa</taxon>
        <taxon>Ecdysozoa</taxon>
        <taxon>Nematoda</taxon>
        <taxon>Chromadorea</taxon>
        <taxon>Rhabditida</taxon>
        <taxon>Tylenchina</taxon>
        <taxon>Panagrolaimomorpha</taxon>
        <taxon>Strongyloidoidea</taxon>
        <taxon>Steinernematidae</taxon>
        <taxon>Steinernema</taxon>
    </lineage>
</organism>
<protein>
    <submittedName>
        <fullName evidence="2">Uncharacterized protein</fullName>
    </submittedName>
</protein>